<dbReference type="PANTHER" id="PTHR32305">
    <property type="match status" value="1"/>
</dbReference>
<evidence type="ECO:0000259" key="2">
    <source>
        <dbReference type="PROSITE" id="PS51820"/>
    </source>
</evidence>
<reference evidence="3 4" key="1">
    <citation type="submission" date="2021-04" db="EMBL/GenBank/DDBJ databases">
        <title>Nocardia tengchongensis.</title>
        <authorList>
            <person name="Zhuang k."/>
            <person name="Ran Y."/>
            <person name="Li W."/>
        </authorList>
    </citation>
    <scope>NUCLEOTIDE SEQUENCE [LARGE SCALE GENOMIC DNA]</scope>
    <source>
        <strain evidence="3 4">CFH S0057</strain>
    </source>
</reference>
<dbReference type="SUPFAM" id="SSF56988">
    <property type="entry name" value="Anthrax protective antigen"/>
    <property type="match status" value="2"/>
</dbReference>
<accession>A0ABX8CW67</accession>
<dbReference type="EMBL" id="CP074371">
    <property type="protein sequence ID" value="QVI24140.1"/>
    <property type="molecule type" value="Genomic_DNA"/>
</dbReference>
<proteinExistence type="predicted"/>
<dbReference type="PANTHER" id="PTHR32305:SF15">
    <property type="entry name" value="PROTEIN RHSA-RELATED"/>
    <property type="match status" value="1"/>
</dbReference>
<gene>
    <name evidence="3" type="ORF">KHQ06_15995</name>
</gene>
<feature type="domain" description="PA14" evidence="2">
    <location>
        <begin position="611"/>
        <end position="777"/>
    </location>
</feature>
<dbReference type="InterPro" id="IPR006530">
    <property type="entry name" value="YD"/>
</dbReference>
<keyword evidence="4" id="KW-1185">Reference proteome</keyword>
<feature type="region of interest" description="Disordered" evidence="1">
    <location>
        <begin position="28"/>
        <end position="81"/>
    </location>
</feature>
<evidence type="ECO:0000256" key="1">
    <source>
        <dbReference type="SAM" id="MobiDB-lite"/>
    </source>
</evidence>
<organism evidence="3 4">
    <name type="scientific">Nocardia tengchongensis</name>
    <dbReference type="NCBI Taxonomy" id="2055889"/>
    <lineage>
        <taxon>Bacteria</taxon>
        <taxon>Bacillati</taxon>
        <taxon>Actinomycetota</taxon>
        <taxon>Actinomycetes</taxon>
        <taxon>Mycobacteriales</taxon>
        <taxon>Nocardiaceae</taxon>
        <taxon>Nocardia</taxon>
    </lineage>
</organism>
<feature type="compositionally biased region" description="Basic and acidic residues" evidence="1">
    <location>
        <begin position="34"/>
        <end position="46"/>
    </location>
</feature>
<dbReference type="NCBIfam" id="TIGR03696">
    <property type="entry name" value="Rhs_assc_core"/>
    <property type="match status" value="1"/>
</dbReference>
<dbReference type="NCBIfam" id="TIGR01643">
    <property type="entry name" value="YD_repeat_2x"/>
    <property type="match status" value="2"/>
</dbReference>
<protein>
    <recommendedName>
        <fullName evidence="2">PA14 domain-containing protein</fullName>
    </recommendedName>
</protein>
<dbReference type="InterPro" id="IPR037524">
    <property type="entry name" value="PA14/GLEYA"/>
</dbReference>
<evidence type="ECO:0000313" key="3">
    <source>
        <dbReference type="EMBL" id="QVI24140.1"/>
    </source>
</evidence>
<feature type="compositionally biased region" description="Polar residues" evidence="1">
    <location>
        <begin position="2006"/>
        <end position="2025"/>
    </location>
</feature>
<dbReference type="InterPro" id="IPR011658">
    <property type="entry name" value="PA14_dom"/>
</dbReference>
<feature type="domain" description="PA14" evidence="2">
    <location>
        <begin position="1183"/>
        <end position="1327"/>
    </location>
</feature>
<dbReference type="InterPro" id="IPR050708">
    <property type="entry name" value="T6SS_VgrG/RHS"/>
</dbReference>
<dbReference type="Pfam" id="PF07691">
    <property type="entry name" value="PA14"/>
    <property type="match status" value="2"/>
</dbReference>
<dbReference type="InterPro" id="IPR022385">
    <property type="entry name" value="Rhs_assc_core"/>
</dbReference>
<feature type="region of interest" description="Disordered" evidence="1">
    <location>
        <begin position="1994"/>
        <end position="2031"/>
    </location>
</feature>
<dbReference type="Gene3D" id="2.180.10.10">
    <property type="entry name" value="RHS repeat-associated core"/>
    <property type="match status" value="1"/>
</dbReference>
<sequence length="2145" mass="226836">MALTAQTVHVIVTPTSANKHVIDAARNMPLMKPVDSKKTPKREPEKPSLVGDFRPLLGASQSAFDSKTSKESARTEKSVEYTNKDGSHSLVLSQTPVSVSDGRGGWQAMDTRVVDKPNAKASVARDGSHAQFAPTADDPKLVEVDSAGVQLSLSLDGARKASRKVKDSTVSYPEVLSGQDLVYTVEPGAVKEAVIIKSAKAVGDSKWVFTLRLGNGLTPKVEGDSVVIADAKGEQVAALPPIEVFDSANTGSKDKSKTTARTGGKYSLARKGDAWSLTVSVDKGWLTDKKRVFPITVDPTYTYGFGGTAETRAYSSNNAPACINTCGIEVGNQPYLGSNVFWRSGFRFDFTPLYGKAVVGARMDFQRTGTTGVSAPISSNLYQASSPLGYNATGTQLASGPIGDVGSMQSQALTDYVSGRVAAKDTNAWFLLSGGETNDPSFKALKASLIVDYGTPPPATTPVSPADQAVIGADNPTLSVNPVTNPSGDATLYCFKIWTGADGMSGSTVDSGCLTTPQWTVPQHVLHDGGKYTWTVVTALSGGVTMTTPQWLNHFQFDARMGDSKVSPMDELSGVKVNLYNGNLYAEGGGPTFHSVGGDAGVKLAYNSRSGLPQGVRASYFNDPTHTGTPAKTPVMVRTEPQIDLEKHGLFGPVSNFPTGVDVPLAPALDPTWYVIRYEGMFQAPVGGDYRFDAAHQDGARIWVDGKLVLDEPNAKTAVAGAFMNADAKSSQDFTLAAGQRVSIKAEVYHRSAGVAPMMVLCVRSATGPATARSFNLSPMIAPSSMLFSADAPPLPGGWTLSMAGARYIKAEQLDGAVVLTDGTGASHTWSKASEGGYIPPVDEDGVLAFDANGLITETENGTASVFNPDGTLATVTTVEDSKKPAALQYLYSGSPPRLTQIKDPVSGRSHQLFYNTDKSNSCYGGASGPSGSASSAPLNMLCRIKYWDGTETRLWYSLAQTLDRIENPGGEVRDFIYTDESTAVGAVQQNRDALTVASLIASVGPLYQTRSALMNDWLATQTSFSGQGDRTTIDYDEFQDAPYAPSTLRPIDITSAAADGSNNNAAARLYRIYSYDIPNRRAYVSIPGLAVNPPARTVTYDDAGRALSSTDANRVTTTTEWNAQDKVTASVDAAGRRSTTVYDYADRPVDNYGPAPTSCFNGQTPTPACKATVQHTHLGYDEGIVGLSAALYSNPTLSGIPAIWQTGVGTQDGSLSANWGGTPPVANSAGWSARFTGEIQFPSSGTYGVGFTAVDGVRLWIDDVRVVDSWTDKSNATVSGSYNNSTAGSWHRIRVEYYNRSGKTGALNLTWATPGSGGLATIPGQYLQPRYGSPTSKVDDDSSGGGTERAPSGKTLTSYSDPINGIDPVYGLVTAQTWDPSGLNLVEHNAFESPGNGYLRKIAGALPSGDVTNPDKRSVTTYYGDSELRANPCDSSSSPVNQAGLPKIVKAAKDGSGQANTAESVYDGAGRVVASRVNAEPWSCLSFDARGRVTEGSFPAQGSQPGRKITRNHMVNGNPLAKVETDESGTVATTFDLLGRVVSYTDASGVVTTTTYDGYGRQSSLTSTAKGVSSTVNFTWDAASRLLTVSLDGTTVATPGYDNVGQLQSVDYGNGSRLDAIARSDAGLVTALNWKTPSSLVTDAVNRSSHGRIIDETLTDSANSSSTYSNSYTYDGVGRLVAASVPHHQLSYAFASSGGCGPNAAAGADTNRTSFTDIWDGAAPANTTYCYDNVDRLLSTSGANPMSFDYDVYGNVTHINGDILGYDSTRRHVSTKTASGTNIAYTRDVADRLLARVVQGAPSGNGTTRFGYTSPTASNPQLILDGSGNLLQRVLTLSGGVVVTKTYGQGQASNWSYPNVQGSVLFTAGDNGARTSNIHLYDPYGQNIDPASGAIGDIPIPSTMQGGMDLGFLGQHTVPIEHLGSQQALEMGARTYLPVLGRFLQTDPVEGGSSNAYEYAKADPINNLDLTGKNVEPAHDGWLGDFWDGITGKNPSECVAPPPSKNTNPKTSTQTAPTTQNPGGQDNRGRDHIVLGMKAYGLEELTIKLGGRNLLNSLDWQNEVRMGGYRLSVGDPAMRISFALDGLPGKEGGYAMILETAILAKQFNTASYTQWELATLAEMGVLSQVDFYENQMPIPNPYVS</sequence>
<dbReference type="Pfam" id="PF05593">
    <property type="entry name" value="RHS_repeat"/>
    <property type="match status" value="2"/>
</dbReference>
<evidence type="ECO:0000313" key="4">
    <source>
        <dbReference type="Proteomes" id="UP000683310"/>
    </source>
</evidence>
<dbReference type="Gene3D" id="2.60.40.10">
    <property type="entry name" value="Immunoglobulins"/>
    <property type="match status" value="1"/>
</dbReference>
<feature type="region of interest" description="Disordered" evidence="1">
    <location>
        <begin position="1331"/>
        <end position="1360"/>
    </location>
</feature>
<dbReference type="PROSITE" id="PS51820">
    <property type="entry name" value="PA14"/>
    <property type="match status" value="2"/>
</dbReference>
<name>A0ABX8CW67_9NOCA</name>
<dbReference type="InterPro" id="IPR013783">
    <property type="entry name" value="Ig-like_fold"/>
</dbReference>
<dbReference type="Gene3D" id="3.90.182.10">
    <property type="entry name" value="Toxin - Anthrax Protective Antigen,domain 1"/>
    <property type="match status" value="2"/>
</dbReference>
<dbReference type="InterPro" id="IPR031325">
    <property type="entry name" value="RHS_repeat"/>
</dbReference>
<dbReference type="Proteomes" id="UP000683310">
    <property type="component" value="Chromosome"/>
</dbReference>
<feature type="compositionally biased region" description="Basic and acidic residues" evidence="1">
    <location>
        <begin position="67"/>
        <end position="81"/>
    </location>
</feature>
<dbReference type="SMART" id="SM00758">
    <property type="entry name" value="PA14"/>
    <property type="match status" value="2"/>
</dbReference>